<evidence type="ECO:0000313" key="2">
    <source>
        <dbReference type="EMBL" id="PQQ13181.1"/>
    </source>
</evidence>
<sequence>MRKSRKRKEEQPSEEEEEDVSIRFGTYPPILTYPPKTHTAMGMHWCYLCLLWPSSLQPQPS</sequence>
<gene>
    <name evidence="2" type="ORF">Pyn_03288</name>
</gene>
<dbReference type="EMBL" id="PJQY01000312">
    <property type="protein sequence ID" value="PQQ13181.1"/>
    <property type="molecule type" value="Genomic_DNA"/>
</dbReference>
<evidence type="ECO:0000313" key="3">
    <source>
        <dbReference type="Proteomes" id="UP000250321"/>
    </source>
</evidence>
<dbReference type="Proteomes" id="UP000250321">
    <property type="component" value="Unassembled WGS sequence"/>
</dbReference>
<proteinExistence type="predicted"/>
<name>A0A314Z8U9_PRUYE</name>
<dbReference type="AlphaFoldDB" id="A0A314Z8U9"/>
<protein>
    <submittedName>
        <fullName evidence="2">Uncharacterized protein</fullName>
    </submittedName>
</protein>
<feature type="region of interest" description="Disordered" evidence="1">
    <location>
        <begin position="1"/>
        <end position="21"/>
    </location>
</feature>
<comment type="caution">
    <text evidence="2">The sequence shown here is derived from an EMBL/GenBank/DDBJ whole genome shotgun (WGS) entry which is preliminary data.</text>
</comment>
<organism evidence="2 3">
    <name type="scientific">Prunus yedoensis var. nudiflora</name>
    <dbReference type="NCBI Taxonomy" id="2094558"/>
    <lineage>
        <taxon>Eukaryota</taxon>
        <taxon>Viridiplantae</taxon>
        <taxon>Streptophyta</taxon>
        <taxon>Embryophyta</taxon>
        <taxon>Tracheophyta</taxon>
        <taxon>Spermatophyta</taxon>
        <taxon>Magnoliopsida</taxon>
        <taxon>eudicotyledons</taxon>
        <taxon>Gunneridae</taxon>
        <taxon>Pentapetalae</taxon>
        <taxon>rosids</taxon>
        <taxon>fabids</taxon>
        <taxon>Rosales</taxon>
        <taxon>Rosaceae</taxon>
        <taxon>Amygdaloideae</taxon>
        <taxon>Amygdaleae</taxon>
        <taxon>Prunus</taxon>
    </lineage>
</organism>
<evidence type="ECO:0000256" key="1">
    <source>
        <dbReference type="SAM" id="MobiDB-lite"/>
    </source>
</evidence>
<accession>A0A314Z8U9</accession>
<keyword evidence="3" id="KW-1185">Reference proteome</keyword>
<reference evidence="2 3" key="1">
    <citation type="submission" date="2018-02" db="EMBL/GenBank/DDBJ databases">
        <title>Draft genome of wild Prunus yedoensis var. nudiflora.</title>
        <authorList>
            <person name="Baek S."/>
            <person name="Kim J.-H."/>
            <person name="Choi K."/>
            <person name="Kim G.-B."/>
            <person name="Cho A."/>
            <person name="Jang H."/>
            <person name="Shin C.-H."/>
            <person name="Yu H.-J."/>
            <person name="Mun J.-H."/>
        </authorList>
    </citation>
    <scope>NUCLEOTIDE SEQUENCE [LARGE SCALE GENOMIC DNA]</scope>
    <source>
        <strain evidence="3">cv. Jeju island</strain>
        <tissue evidence="2">Leaf</tissue>
    </source>
</reference>